<sequence>MRNGNLLRDSIREVIKLREDSKDVDGKNINNKELTLDELAAKEILEDLKKDENKVDEKATELAINVNNQISVINQEQSSLEDYESMPITDFGLAMLRGMGWDPKKGIGLNGQIVSPLAPTLRPKGMGLGADKTPAAKNIASNGEVLVMKKGAAVKIISGPYNNLYGRIEGFDELPGRLMVRITTNNIVVSLNEIMVQLVSNSEFNKNIENNQLKIEADSENKVKTEKKRLNNVETFELIPSDNSQKSKPKEKYNSVENHDETEKNISNSEEIRDKNHHRRSREKQMRRSRSPKYQKKYSDRKTSNIDRKYNRHKDYKESRKPRRRHSSSSSSSSSSSIDVKADKKFSRRSRRENNSSDSDADRRKQSYKSKHYSGHSSKSRSHTKEDYYSSKYKNYYKR</sequence>
<dbReference type="Proteomes" id="UP001461498">
    <property type="component" value="Unassembled WGS sequence"/>
</dbReference>
<accession>A0AAW1DPH9</accession>
<feature type="compositionally biased region" description="Low complexity" evidence="3">
    <location>
        <begin position="390"/>
        <end position="399"/>
    </location>
</feature>
<dbReference type="PANTHER" id="PTHR15818:SF2">
    <property type="entry name" value="G-PATCH DOMAIN AND KOW MOTIFS-CONTAINING PROTEIN"/>
    <property type="match status" value="1"/>
</dbReference>
<dbReference type="AlphaFoldDB" id="A0AAW1DPH9"/>
<dbReference type="GO" id="GO:0005681">
    <property type="term" value="C:spliceosomal complex"/>
    <property type="evidence" value="ECO:0007669"/>
    <property type="project" value="TreeGrafter"/>
</dbReference>
<comment type="caution">
    <text evidence="5">The sequence shown here is derived from an EMBL/GenBank/DDBJ whole genome shotgun (WGS) entry which is preliminary data.</text>
</comment>
<feature type="region of interest" description="Disordered" evidence="3">
    <location>
        <begin position="235"/>
        <end position="399"/>
    </location>
</feature>
<keyword evidence="6" id="KW-1185">Reference proteome</keyword>
<dbReference type="GO" id="GO:0003676">
    <property type="term" value="F:nucleic acid binding"/>
    <property type="evidence" value="ECO:0007669"/>
    <property type="project" value="InterPro"/>
</dbReference>
<gene>
    <name evidence="5" type="ORF">O3M35_000730</name>
</gene>
<dbReference type="GO" id="GO:0000398">
    <property type="term" value="P:mRNA splicing, via spliceosome"/>
    <property type="evidence" value="ECO:0007669"/>
    <property type="project" value="InterPro"/>
</dbReference>
<dbReference type="InterPro" id="IPR000467">
    <property type="entry name" value="G_patch_dom"/>
</dbReference>
<keyword evidence="2" id="KW-0539">Nucleus</keyword>
<evidence type="ECO:0000256" key="1">
    <source>
        <dbReference type="ARBA" id="ARBA00004123"/>
    </source>
</evidence>
<dbReference type="Pfam" id="PF12656">
    <property type="entry name" value="G-patch_2"/>
    <property type="match status" value="1"/>
</dbReference>
<evidence type="ECO:0000256" key="3">
    <source>
        <dbReference type="SAM" id="MobiDB-lite"/>
    </source>
</evidence>
<feature type="compositionally biased region" description="Basic and acidic residues" evidence="3">
    <location>
        <begin position="352"/>
        <end position="365"/>
    </location>
</feature>
<evidence type="ECO:0000259" key="4">
    <source>
        <dbReference type="PROSITE" id="PS50174"/>
    </source>
</evidence>
<reference evidence="5 6" key="1">
    <citation type="submission" date="2022-12" db="EMBL/GenBank/DDBJ databases">
        <title>Chromosome-level genome assembly of true bugs.</title>
        <authorList>
            <person name="Ma L."/>
            <person name="Li H."/>
        </authorList>
    </citation>
    <scope>NUCLEOTIDE SEQUENCE [LARGE SCALE GENOMIC DNA]</scope>
    <source>
        <strain evidence="5">Lab_2022b</strain>
    </source>
</reference>
<evidence type="ECO:0000313" key="6">
    <source>
        <dbReference type="Proteomes" id="UP001461498"/>
    </source>
</evidence>
<feature type="compositionally biased region" description="Low complexity" evidence="3">
    <location>
        <begin position="328"/>
        <end position="337"/>
    </location>
</feature>
<dbReference type="InterPro" id="IPR045166">
    <property type="entry name" value="Spp2-like"/>
</dbReference>
<dbReference type="SMART" id="SM00443">
    <property type="entry name" value="G_patch"/>
    <property type="match status" value="1"/>
</dbReference>
<evidence type="ECO:0000256" key="2">
    <source>
        <dbReference type="ARBA" id="ARBA00023242"/>
    </source>
</evidence>
<feature type="compositionally biased region" description="Basic residues" evidence="3">
    <location>
        <begin position="366"/>
        <end position="382"/>
    </location>
</feature>
<comment type="subcellular location">
    <subcellularLocation>
        <location evidence="1">Nucleus</location>
    </subcellularLocation>
</comment>
<feature type="domain" description="G-patch" evidence="4">
    <location>
        <begin position="88"/>
        <end position="133"/>
    </location>
</feature>
<dbReference type="InterPro" id="IPR026822">
    <property type="entry name" value="Spp2/MOS2_G-patch"/>
</dbReference>
<protein>
    <recommendedName>
        <fullName evidence="4">G-patch domain-containing protein</fullName>
    </recommendedName>
</protein>
<evidence type="ECO:0000313" key="5">
    <source>
        <dbReference type="EMBL" id="KAK9512264.1"/>
    </source>
</evidence>
<dbReference type="PROSITE" id="PS50174">
    <property type="entry name" value="G_PATCH"/>
    <property type="match status" value="1"/>
</dbReference>
<feature type="compositionally biased region" description="Basic and acidic residues" evidence="3">
    <location>
        <begin position="297"/>
        <end position="319"/>
    </location>
</feature>
<dbReference type="EMBL" id="JAPXFL010000001">
    <property type="protein sequence ID" value="KAK9512264.1"/>
    <property type="molecule type" value="Genomic_DNA"/>
</dbReference>
<name>A0AAW1DPH9_9HEMI</name>
<feature type="compositionally biased region" description="Basic and acidic residues" evidence="3">
    <location>
        <begin position="248"/>
        <end position="274"/>
    </location>
</feature>
<proteinExistence type="predicted"/>
<feature type="compositionally biased region" description="Basic residues" evidence="3">
    <location>
        <begin position="275"/>
        <end position="296"/>
    </location>
</feature>
<organism evidence="5 6">
    <name type="scientific">Rhynocoris fuscipes</name>
    <dbReference type="NCBI Taxonomy" id="488301"/>
    <lineage>
        <taxon>Eukaryota</taxon>
        <taxon>Metazoa</taxon>
        <taxon>Ecdysozoa</taxon>
        <taxon>Arthropoda</taxon>
        <taxon>Hexapoda</taxon>
        <taxon>Insecta</taxon>
        <taxon>Pterygota</taxon>
        <taxon>Neoptera</taxon>
        <taxon>Paraneoptera</taxon>
        <taxon>Hemiptera</taxon>
        <taxon>Heteroptera</taxon>
        <taxon>Panheteroptera</taxon>
        <taxon>Cimicomorpha</taxon>
        <taxon>Reduviidae</taxon>
        <taxon>Harpactorinae</taxon>
        <taxon>Harpactorini</taxon>
        <taxon>Rhynocoris</taxon>
    </lineage>
</organism>
<dbReference type="PANTHER" id="PTHR15818">
    <property type="entry name" value="G PATCH AND KOW-CONTAINING"/>
    <property type="match status" value="1"/>
</dbReference>